<organism evidence="3 4">
    <name type="scientific">Canariomyces notabilis</name>
    <dbReference type="NCBI Taxonomy" id="2074819"/>
    <lineage>
        <taxon>Eukaryota</taxon>
        <taxon>Fungi</taxon>
        <taxon>Dikarya</taxon>
        <taxon>Ascomycota</taxon>
        <taxon>Pezizomycotina</taxon>
        <taxon>Sordariomycetes</taxon>
        <taxon>Sordariomycetidae</taxon>
        <taxon>Sordariales</taxon>
        <taxon>Chaetomiaceae</taxon>
        <taxon>Canariomyces</taxon>
    </lineage>
</organism>
<feature type="region of interest" description="Disordered" evidence="1">
    <location>
        <begin position="326"/>
        <end position="363"/>
    </location>
</feature>
<reference evidence="3" key="1">
    <citation type="journal article" date="2023" name="Mol. Phylogenet. Evol.">
        <title>Genome-scale phylogeny and comparative genomics of the fungal order Sordariales.</title>
        <authorList>
            <person name="Hensen N."/>
            <person name="Bonometti L."/>
            <person name="Westerberg I."/>
            <person name="Brannstrom I.O."/>
            <person name="Guillou S."/>
            <person name="Cros-Aarteil S."/>
            <person name="Calhoun S."/>
            <person name="Haridas S."/>
            <person name="Kuo A."/>
            <person name="Mondo S."/>
            <person name="Pangilinan J."/>
            <person name="Riley R."/>
            <person name="LaButti K."/>
            <person name="Andreopoulos B."/>
            <person name="Lipzen A."/>
            <person name="Chen C."/>
            <person name="Yan M."/>
            <person name="Daum C."/>
            <person name="Ng V."/>
            <person name="Clum A."/>
            <person name="Steindorff A."/>
            <person name="Ohm R.A."/>
            <person name="Martin F."/>
            <person name="Silar P."/>
            <person name="Natvig D.O."/>
            <person name="Lalanne C."/>
            <person name="Gautier V."/>
            <person name="Ament-Velasquez S.L."/>
            <person name="Kruys A."/>
            <person name="Hutchinson M.I."/>
            <person name="Powell A.J."/>
            <person name="Barry K."/>
            <person name="Miller A.N."/>
            <person name="Grigoriev I.V."/>
            <person name="Debuchy R."/>
            <person name="Gladieux P."/>
            <person name="Hiltunen Thoren M."/>
            <person name="Johannesson H."/>
        </authorList>
    </citation>
    <scope>NUCLEOTIDE SEQUENCE</scope>
    <source>
        <strain evidence="3">CBS 508.74</strain>
    </source>
</reference>
<protein>
    <submittedName>
        <fullName evidence="3">Uncharacterized protein</fullName>
    </submittedName>
</protein>
<proteinExistence type="predicted"/>
<comment type="caution">
    <text evidence="3">The sequence shown here is derived from an EMBL/GenBank/DDBJ whole genome shotgun (WGS) entry which is preliminary data.</text>
</comment>
<evidence type="ECO:0000313" key="3">
    <source>
        <dbReference type="EMBL" id="KAK4111019.1"/>
    </source>
</evidence>
<dbReference type="AlphaFoldDB" id="A0AAN6QMW8"/>
<dbReference type="EMBL" id="MU853348">
    <property type="protein sequence ID" value="KAK4111019.1"/>
    <property type="molecule type" value="Genomic_DNA"/>
</dbReference>
<evidence type="ECO:0000256" key="1">
    <source>
        <dbReference type="SAM" id="MobiDB-lite"/>
    </source>
</evidence>
<keyword evidence="2" id="KW-0812">Transmembrane</keyword>
<evidence type="ECO:0000256" key="2">
    <source>
        <dbReference type="SAM" id="Phobius"/>
    </source>
</evidence>
<name>A0AAN6QMW8_9PEZI</name>
<dbReference type="RefSeq" id="XP_064668589.1">
    <property type="nucleotide sequence ID" value="XM_064811844.1"/>
</dbReference>
<keyword evidence="2" id="KW-1133">Transmembrane helix</keyword>
<feature type="region of interest" description="Disordered" evidence="1">
    <location>
        <begin position="176"/>
        <end position="223"/>
    </location>
</feature>
<accession>A0AAN6QMW8</accession>
<dbReference type="Proteomes" id="UP001302812">
    <property type="component" value="Unassembled WGS sequence"/>
</dbReference>
<reference evidence="3" key="2">
    <citation type="submission" date="2023-05" db="EMBL/GenBank/DDBJ databases">
        <authorList>
            <consortium name="Lawrence Berkeley National Laboratory"/>
            <person name="Steindorff A."/>
            <person name="Hensen N."/>
            <person name="Bonometti L."/>
            <person name="Westerberg I."/>
            <person name="Brannstrom I.O."/>
            <person name="Guillou S."/>
            <person name="Cros-Aarteil S."/>
            <person name="Calhoun S."/>
            <person name="Haridas S."/>
            <person name="Kuo A."/>
            <person name="Mondo S."/>
            <person name="Pangilinan J."/>
            <person name="Riley R."/>
            <person name="Labutti K."/>
            <person name="Andreopoulos B."/>
            <person name="Lipzen A."/>
            <person name="Chen C."/>
            <person name="Yanf M."/>
            <person name="Daum C."/>
            <person name="Ng V."/>
            <person name="Clum A."/>
            <person name="Ohm R."/>
            <person name="Martin F."/>
            <person name="Silar P."/>
            <person name="Natvig D."/>
            <person name="Lalanne C."/>
            <person name="Gautier V."/>
            <person name="Ament-Velasquez S.L."/>
            <person name="Kruys A."/>
            <person name="Hutchinson M.I."/>
            <person name="Powell A.J."/>
            <person name="Barry K."/>
            <person name="Miller A.N."/>
            <person name="Grigoriev I.V."/>
            <person name="Debuchy R."/>
            <person name="Gladieux P."/>
            <person name="Thoren M.H."/>
            <person name="Johannesson H."/>
        </authorList>
    </citation>
    <scope>NUCLEOTIDE SEQUENCE</scope>
    <source>
        <strain evidence="3">CBS 508.74</strain>
    </source>
</reference>
<sequence>MSAPTAIHGGTAPLAALTSVFTPPCPTTWLLTTTRLLSQYPAFPRSGPQSCDPPSWSSYIAGAGFQFYSPAICPDGFIVGPSCGLTKTRTAEGFPAIAPGETAVYCIPAGLTCTTDTSDFRGGVWGFARDATTAGAAVTVGPAIQIRWVEADLTKLETHPLTPGLRLAKTEPGAFTTLAPLPTSSTSVRTSATTTGPDTKPTSETSQQRLEATSESTTPGPNESINLIFETGGPTTTLAPQNASNAAMEGGIGALDRGASIAVIVVVTVIAGVLLFTAAFLLIRRRRERQNRLRALAKEGGEAGLGPGAGGNQDWASYKATTLSPISELDGGSAPANAPIGSTPNPAELEGEPLENPPPKAWTQRSWLRSPSFNYHLNSPRSIRSSRATRHTYRESFGEKDNDPAAALGRLKIPNLATLSKTSSNSASPKAGSFWRLPLSPRSPVAGRLSAQLSKLSSR</sequence>
<feature type="transmembrane region" description="Helical" evidence="2">
    <location>
        <begin position="261"/>
        <end position="283"/>
    </location>
</feature>
<feature type="compositionally biased region" description="Polar residues" evidence="1">
    <location>
        <begin position="196"/>
        <end position="223"/>
    </location>
</feature>
<keyword evidence="4" id="KW-1185">Reference proteome</keyword>
<feature type="compositionally biased region" description="Low complexity" evidence="1">
    <location>
        <begin position="176"/>
        <end position="195"/>
    </location>
</feature>
<keyword evidence="2" id="KW-0472">Membrane</keyword>
<dbReference type="GeneID" id="89935969"/>
<evidence type="ECO:0000313" key="4">
    <source>
        <dbReference type="Proteomes" id="UP001302812"/>
    </source>
</evidence>
<feature type="region of interest" description="Disordered" evidence="1">
    <location>
        <begin position="420"/>
        <end position="459"/>
    </location>
</feature>
<gene>
    <name evidence="3" type="ORF">N656DRAFT_712744</name>
</gene>